<dbReference type="InterPro" id="IPR045584">
    <property type="entry name" value="Pilin-like"/>
</dbReference>
<evidence type="ECO:0000256" key="2">
    <source>
        <dbReference type="ARBA" id="ARBA00004241"/>
    </source>
</evidence>
<evidence type="ECO:0000256" key="7">
    <source>
        <dbReference type="ARBA" id="ARBA00023136"/>
    </source>
</evidence>
<evidence type="ECO:0000256" key="3">
    <source>
        <dbReference type="ARBA" id="ARBA00022475"/>
    </source>
</evidence>
<dbReference type="RefSeq" id="WP_343812470.1">
    <property type="nucleotide sequence ID" value="NZ_BAAADS010000012.1"/>
</dbReference>
<dbReference type="InterPro" id="IPR012902">
    <property type="entry name" value="N_methyl_site"/>
</dbReference>
<keyword evidence="4" id="KW-0488">Methylation</keyword>
<gene>
    <name evidence="11" type="primary">comGC</name>
    <name evidence="11" type="ORF">GCM10009001_19360</name>
</gene>
<keyword evidence="5 10" id="KW-0812">Transmembrane</keyword>
<keyword evidence="3 10" id="KW-1003">Cell membrane</keyword>
<name>A0ABN1G1Z7_9BACI</name>
<comment type="subunit">
    <text evidence="10">Homodimer.</text>
</comment>
<organism evidence="11 12">
    <name type="scientific">Virgibacillus siamensis</name>
    <dbReference type="NCBI Taxonomy" id="480071"/>
    <lineage>
        <taxon>Bacteria</taxon>
        <taxon>Bacillati</taxon>
        <taxon>Bacillota</taxon>
        <taxon>Bacilli</taxon>
        <taxon>Bacillales</taxon>
        <taxon>Bacillaceae</taxon>
        <taxon>Virgibacillus</taxon>
    </lineage>
</organism>
<evidence type="ECO:0000256" key="8">
    <source>
        <dbReference type="ARBA" id="ARBA00023287"/>
    </source>
</evidence>
<feature type="transmembrane region" description="Helical" evidence="10">
    <location>
        <begin position="7"/>
        <end position="28"/>
    </location>
</feature>
<dbReference type="Proteomes" id="UP001500866">
    <property type="component" value="Unassembled WGS sequence"/>
</dbReference>
<dbReference type="PIRSF" id="PIRSF029928">
    <property type="entry name" value="Late_competence_ComGC"/>
    <property type="match status" value="1"/>
</dbReference>
<evidence type="ECO:0000313" key="12">
    <source>
        <dbReference type="Proteomes" id="UP001500866"/>
    </source>
</evidence>
<protein>
    <recommendedName>
        <fullName evidence="10">ComG operon protein 3</fullName>
    </recommendedName>
</protein>
<evidence type="ECO:0000256" key="10">
    <source>
        <dbReference type="PIRNR" id="PIRNR029928"/>
    </source>
</evidence>
<dbReference type="Pfam" id="PF07963">
    <property type="entry name" value="N_methyl"/>
    <property type="match status" value="1"/>
</dbReference>
<dbReference type="NCBIfam" id="NF040999">
    <property type="entry name" value="pilin_ComGC"/>
    <property type="match status" value="1"/>
</dbReference>
<evidence type="ECO:0000256" key="9">
    <source>
        <dbReference type="ARBA" id="ARBA00043982"/>
    </source>
</evidence>
<reference evidence="11 12" key="1">
    <citation type="journal article" date="2019" name="Int. J. Syst. Evol. Microbiol.">
        <title>The Global Catalogue of Microorganisms (GCM) 10K type strain sequencing project: providing services to taxonomists for standard genome sequencing and annotation.</title>
        <authorList>
            <consortium name="The Broad Institute Genomics Platform"/>
            <consortium name="The Broad Institute Genome Sequencing Center for Infectious Disease"/>
            <person name="Wu L."/>
            <person name="Ma J."/>
        </authorList>
    </citation>
    <scope>NUCLEOTIDE SEQUENCE [LARGE SCALE GENOMIC DNA]</scope>
    <source>
        <strain evidence="11 12">JCM 15395</strain>
    </source>
</reference>
<dbReference type="EMBL" id="BAAADS010000012">
    <property type="protein sequence ID" value="GAA0602533.1"/>
    <property type="molecule type" value="Genomic_DNA"/>
</dbReference>
<comment type="caution">
    <text evidence="11">The sequence shown here is derived from an EMBL/GenBank/DDBJ whole genome shotgun (WGS) entry which is preliminary data.</text>
</comment>
<keyword evidence="8 10" id="KW-0178">Competence</keyword>
<evidence type="ECO:0000313" key="11">
    <source>
        <dbReference type="EMBL" id="GAA0602533.1"/>
    </source>
</evidence>
<keyword evidence="10" id="KW-0813">Transport</keyword>
<comment type="subcellular location">
    <subcellularLocation>
        <location evidence="1">Cell membrane</location>
        <topology evidence="1">Single-pass membrane protein</topology>
    </subcellularLocation>
    <subcellularLocation>
        <location evidence="2">Cell surface</location>
    </subcellularLocation>
</comment>
<accession>A0ABN1G1Z7</accession>
<dbReference type="SUPFAM" id="SSF54523">
    <property type="entry name" value="Pili subunits"/>
    <property type="match status" value="1"/>
</dbReference>
<evidence type="ECO:0000256" key="4">
    <source>
        <dbReference type="ARBA" id="ARBA00022481"/>
    </source>
</evidence>
<comment type="function">
    <text evidence="10">Required for transformation and DNA binding.</text>
</comment>
<proteinExistence type="inferred from homology"/>
<keyword evidence="7 10" id="KW-0472">Membrane</keyword>
<comment type="similarity">
    <text evidence="9 10">Belongs to the ComGC family.</text>
</comment>
<sequence length="104" mass="11572">MFKNQKGFTLIEMLIVLMIISVLIILIVPNLGDKSKEVNETGCNALEELVQAQVDAYYIENDAFPTSINELESDYITEEQKTCPDGTTLILVDGKVNKDESSTN</sequence>
<evidence type="ECO:0000256" key="5">
    <source>
        <dbReference type="ARBA" id="ARBA00022692"/>
    </source>
</evidence>
<dbReference type="PROSITE" id="PS00409">
    <property type="entry name" value="PROKAR_NTER_METHYL"/>
    <property type="match status" value="1"/>
</dbReference>
<keyword evidence="6 10" id="KW-1133">Transmembrane helix</keyword>
<evidence type="ECO:0000256" key="1">
    <source>
        <dbReference type="ARBA" id="ARBA00004162"/>
    </source>
</evidence>
<dbReference type="NCBIfam" id="TIGR02532">
    <property type="entry name" value="IV_pilin_GFxxxE"/>
    <property type="match status" value="1"/>
</dbReference>
<keyword evidence="12" id="KW-1185">Reference proteome</keyword>
<dbReference type="InterPro" id="IPR016940">
    <property type="entry name" value="ComGC"/>
</dbReference>
<evidence type="ECO:0000256" key="6">
    <source>
        <dbReference type="ARBA" id="ARBA00022989"/>
    </source>
</evidence>
<dbReference type="Gene3D" id="3.30.700.10">
    <property type="entry name" value="Glycoprotein, Type 4 Pilin"/>
    <property type="match status" value="1"/>
</dbReference>